<sequence length="193" mass="21509">MAEYKSFEDNIEAGGNELPIIAMGSLGQNQRKAIIEKHGLNANTGAWNNLQSLLDAMKEVASTIGEMNLFLIGKAIIEGTQFPPMDSLENALRSIDVAYHMNHRKNGQPMFNPNTGQMTEGIGHYKLARYDAENKEALLVCHTPYPAKFEEGLVVQIVRMFKPKDSLFTKVKLDETKETKSNGGDSCTFIINW</sequence>
<dbReference type="RefSeq" id="WP_159584580.1">
    <property type="nucleotide sequence ID" value="NZ_JBIPKE010000009.1"/>
</dbReference>
<accession>A0ABW7N630</accession>
<reference evidence="1 2" key="1">
    <citation type="journal article" date="2013" name="Int. J. Syst. Evol. Microbiol.">
        <title>Marinoscillum luteum sp. nov., isolated from marine sediment.</title>
        <authorList>
            <person name="Cha I.T."/>
            <person name="Park S.J."/>
            <person name="Kim S.J."/>
            <person name="Kim J.G."/>
            <person name="Jung M.Y."/>
            <person name="Shin K.S."/>
            <person name="Kwon K.K."/>
            <person name="Yang S.H."/>
            <person name="Seo Y.S."/>
            <person name="Rhee S.K."/>
        </authorList>
    </citation>
    <scope>NUCLEOTIDE SEQUENCE [LARGE SCALE GENOMIC DNA]</scope>
    <source>
        <strain evidence="1 2">KCTC 23939</strain>
    </source>
</reference>
<dbReference type="Proteomes" id="UP001610063">
    <property type="component" value="Unassembled WGS sequence"/>
</dbReference>
<gene>
    <name evidence="1" type="ORF">ACHKAR_01625</name>
</gene>
<organism evidence="1 2">
    <name type="scientific">Marinoscillum luteum</name>
    <dbReference type="NCBI Taxonomy" id="861051"/>
    <lineage>
        <taxon>Bacteria</taxon>
        <taxon>Pseudomonadati</taxon>
        <taxon>Bacteroidota</taxon>
        <taxon>Cytophagia</taxon>
        <taxon>Cytophagales</taxon>
        <taxon>Reichenbachiellaceae</taxon>
        <taxon>Marinoscillum</taxon>
    </lineage>
</organism>
<comment type="caution">
    <text evidence="1">The sequence shown here is derived from an EMBL/GenBank/DDBJ whole genome shotgun (WGS) entry which is preliminary data.</text>
</comment>
<proteinExistence type="predicted"/>
<keyword evidence="2" id="KW-1185">Reference proteome</keyword>
<evidence type="ECO:0000313" key="1">
    <source>
        <dbReference type="EMBL" id="MFH6982114.1"/>
    </source>
</evidence>
<name>A0ABW7N630_9BACT</name>
<evidence type="ECO:0000313" key="2">
    <source>
        <dbReference type="Proteomes" id="UP001610063"/>
    </source>
</evidence>
<protein>
    <recommendedName>
        <fullName evidence="3">L-2-amino-thiazoline-4-carboxylic acid hydrolase</fullName>
    </recommendedName>
</protein>
<evidence type="ECO:0008006" key="3">
    <source>
        <dbReference type="Google" id="ProtNLM"/>
    </source>
</evidence>
<dbReference type="EMBL" id="JBIPKE010000009">
    <property type="protein sequence ID" value="MFH6982114.1"/>
    <property type="molecule type" value="Genomic_DNA"/>
</dbReference>